<gene>
    <name evidence="2" type="ORF">RUA4292_02943</name>
</gene>
<reference evidence="2 3" key="1">
    <citation type="submission" date="2015-09" db="EMBL/GenBank/DDBJ databases">
        <authorList>
            <consortium name="Swine Surveillance"/>
        </authorList>
    </citation>
    <scope>NUCLEOTIDE SEQUENCE [LARGE SCALE GENOMIC DNA]</scope>
    <source>
        <strain evidence="2 3">CECT 4292</strain>
    </source>
</reference>
<dbReference type="EMBL" id="CYPU01000043">
    <property type="protein sequence ID" value="CUH48754.1"/>
    <property type="molecule type" value="Genomic_DNA"/>
</dbReference>
<dbReference type="GeneID" id="55494125"/>
<dbReference type="PANTHER" id="PTHR40943">
    <property type="entry name" value="CYTOPLASMIC PROTEIN-RELATED"/>
    <property type="match status" value="1"/>
</dbReference>
<dbReference type="RefSeq" id="WP_058278273.1">
    <property type="nucleotide sequence ID" value="NZ_CYPU01000043.1"/>
</dbReference>
<feature type="domain" description="(S)-ureidoglycine aminohydrolase cupin" evidence="1">
    <location>
        <begin position="51"/>
        <end position="117"/>
    </location>
</feature>
<evidence type="ECO:0000259" key="1">
    <source>
        <dbReference type="Pfam" id="PF05899"/>
    </source>
</evidence>
<dbReference type="SUPFAM" id="SSF51182">
    <property type="entry name" value="RmlC-like cupins"/>
    <property type="match status" value="2"/>
</dbReference>
<dbReference type="PANTHER" id="PTHR40943:SF1">
    <property type="entry name" value="CYTOPLASMIC PROTEIN"/>
    <property type="match status" value="1"/>
</dbReference>
<sequence>MTKTANILHFDPKGPNGLEEWEQMDYASLVSGEPVQRGHLYHEIEDQGYMVGVWDCTAFTEQMAPYTVDEYMLFLEGELTMVLPDGAEIEIKAGDAFVIPKGFECQWKQTGFVHKIFMILDGDVPQAENASLRRITVPDLAGPSGADVSTTRTDFLNAAGNMRVEVQTHGAVAQTQRTSAAHELITVLEGSLQLFDGESPHVFERGDTAYLHQGDTAGWNTAAGTRLIVASYNSGG</sequence>
<dbReference type="CDD" id="cd02227">
    <property type="entry name" value="cupin_TM1112-like"/>
    <property type="match status" value="1"/>
</dbReference>
<dbReference type="Gene3D" id="2.60.120.10">
    <property type="entry name" value="Jelly Rolls"/>
    <property type="match status" value="2"/>
</dbReference>
<dbReference type="OrthoDB" id="9799053at2"/>
<dbReference type="InterPro" id="IPR014710">
    <property type="entry name" value="RmlC-like_jellyroll"/>
</dbReference>
<evidence type="ECO:0000313" key="3">
    <source>
        <dbReference type="Proteomes" id="UP000050783"/>
    </source>
</evidence>
<dbReference type="InterPro" id="IPR008579">
    <property type="entry name" value="UGlyAH_Cupin_dom"/>
</dbReference>
<proteinExistence type="predicted"/>
<feature type="domain" description="(S)-ureidoglycine aminohydrolase cupin" evidence="1">
    <location>
        <begin position="172"/>
        <end position="224"/>
    </location>
</feature>
<accession>A0A0P1EFK7</accession>
<evidence type="ECO:0000313" key="2">
    <source>
        <dbReference type="EMBL" id="CUH48754.1"/>
    </source>
</evidence>
<dbReference type="InterPro" id="IPR011051">
    <property type="entry name" value="RmlC_Cupin_sf"/>
</dbReference>
<dbReference type="Pfam" id="PF05899">
    <property type="entry name" value="Cupin_3"/>
    <property type="match status" value="2"/>
</dbReference>
<name>A0A0P1EFK7_9RHOB</name>
<dbReference type="Proteomes" id="UP000050783">
    <property type="component" value="Unassembled WGS sequence"/>
</dbReference>
<protein>
    <recommendedName>
        <fullName evidence="1">(S)-ureidoglycine aminohydrolase cupin domain-containing protein</fullName>
    </recommendedName>
</protein>
<dbReference type="AlphaFoldDB" id="A0A0P1EFK7"/>
<organism evidence="2 3">
    <name type="scientific">Ruegeria atlantica</name>
    <dbReference type="NCBI Taxonomy" id="81569"/>
    <lineage>
        <taxon>Bacteria</taxon>
        <taxon>Pseudomonadati</taxon>
        <taxon>Pseudomonadota</taxon>
        <taxon>Alphaproteobacteria</taxon>
        <taxon>Rhodobacterales</taxon>
        <taxon>Roseobacteraceae</taxon>
        <taxon>Ruegeria</taxon>
    </lineage>
</organism>